<organism evidence="2 3">
    <name type="scientific">Neorhodopirellula pilleata</name>
    <dbReference type="NCBI Taxonomy" id="2714738"/>
    <lineage>
        <taxon>Bacteria</taxon>
        <taxon>Pseudomonadati</taxon>
        <taxon>Planctomycetota</taxon>
        <taxon>Planctomycetia</taxon>
        <taxon>Pirellulales</taxon>
        <taxon>Pirellulaceae</taxon>
        <taxon>Neorhodopirellula</taxon>
    </lineage>
</organism>
<dbReference type="AlphaFoldDB" id="A0A5C6A8M4"/>
<reference evidence="2 3" key="1">
    <citation type="submission" date="2019-02" db="EMBL/GenBank/DDBJ databases">
        <title>Deep-cultivation of Planctomycetes and their phenomic and genomic characterization uncovers novel biology.</title>
        <authorList>
            <person name="Wiegand S."/>
            <person name="Jogler M."/>
            <person name="Boedeker C."/>
            <person name="Pinto D."/>
            <person name="Vollmers J."/>
            <person name="Rivas-Marin E."/>
            <person name="Kohn T."/>
            <person name="Peeters S.H."/>
            <person name="Heuer A."/>
            <person name="Rast P."/>
            <person name="Oberbeckmann S."/>
            <person name="Bunk B."/>
            <person name="Jeske O."/>
            <person name="Meyerdierks A."/>
            <person name="Storesund J.E."/>
            <person name="Kallscheuer N."/>
            <person name="Luecker S."/>
            <person name="Lage O.M."/>
            <person name="Pohl T."/>
            <person name="Merkel B.J."/>
            <person name="Hornburger P."/>
            <person name="Mueller R.-W."/>
            <person name="Bruemmer F."/>
            <person name="Labrenz M."/>
            <person name="Spormann A.M."/>
            <person name="Op Den Camp H."/>
            <person name="Overmann J."/>
            <person name="Amann R."/>
            <person name="Jetten M.S.M."/>
            <person name="Mascher T."/>
            <person name="Medema M.H."/>
            <person name="Devos D.P."/>
            <person name="Kaster A.-K."/>
            <person name="Ovreas L."/>
            <person name="Rohde M."/>
            <person name="Galperin M.Y."/>
            <person name="Jogler C."/>
        </authorList>
    </citation>
    <scope>NUCLEOTIDE SEQUENCE [LARGE SCALE GENOMIC DNA]</scope>
    <source>
        <strain evidence="2 3">Pla100</strain>
    </source>
</reference>
<dbReference type="InterPro" id="IPR006860">
    <property type="entry name" value="FecR"/>
</dbReference>
<dbReference type="SUPFAM" id="SSF52266">
    <property type="entry name" value="SGNH hydrolase"/>
    <property type="match status" value="1"/>
</dbReference>
<dbReference type="OrthoDB" id="258532at2"/>
<dbReference type="PANTHER" id="PTHR30273:SF2">
    <property type="entry name" value="PROTEIN FECR"/>
    <property type="match status" value="1"/>
</dbReference>
<dbReference type="Gene3D" id="3.40.50.1110">
    <property type="entry name" value="SGNH hydrolase"/>
    <property type="match status" value="1"/>
</dbReference>
<protein>
    <submittedName>
        <fullName evidence="2">FecR protein</fullName>
    </submittedName>
</protein>
<gene>
    <name evidence="2" type="ORF">Pla100_27910</name>
</gene>
<proteinExistence type="predicted"/>
<dbReference type="Pfam" id="PF04773">
    <property type="entry name" value="FecR"/>
    <property type="match status" value="1"/>
</dbReference>
<feature type="domain" description="FecR protein" evidence="1">
    <location>
        <begin position="190"/>
        <end position="246"/>
    </location>
</feature>
<dbReference type="InterPro" id="IPR012373">
    <property type="entry name" value="Ferrdict_sens_TM"/>
</dbReference>
<name>A0A5C6A8M4_9BACT</name>
<dbReference type="PANTHER" id="PTHR30273">
    <property type="entry name" value="PERIPLASMIC SIGNAL SENSOR AND SIGMA FACTOR ACTIVATOR FECR-RELATED"/>
    <property type="match status" value="1"/>
</dbReference>
<dbReference type="InterPro" id="IPR036514">
    <property type="entry name" value="SGNH_hydro_sf"/>
</dbReference>
<keyword evidence="3" id="KW-1185">Reference proteome</keyword>
<dbReference type="Proteomes" id="UP000316213">
    <property type="component" value="Unassembled WGS sequence"/>
</dbReference>
<evidence type="ECO:0000313" key="3">
    <source>
        <dbReference type="Proteomes" id="UP000316213"/>
    </source>
</evidence>
<dbReference type="GO" id="GO:0016989">
    <property type="term" value="F:sigma factor antagonist activity"/>
    <property type="evidence" value="ECO:0007669"/>
    <property type="project" value="TreeGrafter"/>
</dbReference>
<dbReference type="EMBL" id="SJPM01000005">
    <property type="protein sequence ID" value="TWT96314.1"/>
    <property type="molecule type" value="Genomic_DNA"/>
</dbReference>
<dbReference type="GO" id="GO:0016788">
    <property type="term" value="F:hydrolase activity, acting on ester bonds"/>
    <property type="evidence" value="ECO:0007669"/>
    <property type="project" value="UniProtKB-ARBA"/>
</dbReference>
<dbReference type="RefSeq" id="WP_146578253.1">
    <property type="nucleotide sequence ID" value="NZ_SJPM01000005.1"/>
</dbReference>
<sequence>MSGAPESEESMKRADRLKLNDLLTLYCDDHLSASQHSLLAGMLEREDARQYYLDWMSLHGELAVGNVWVESLDFNHSSLQITQSEPVPSFASAAGLGHPSRLHWWFSRTGIVAALVVFILSFALLRQDTSPALGTIVGQSNAQWKGGPKSVGDPIGAGVLELASGEAELLMQCHAAMTLHGPVTIEVRDAKAIKLLSGRVSLNVPDEGIGFRVLTPSADLVDMGTTFSVDVVDRHQTELHVAKGTVVARSMQADVVVPFYALEAARIGLGDFSEIDFIPEIFPNQFLDEERVDELPVGAPIPLDSRIVFLGDRWTDRESHLLLFRQALTDAGIDHQIQLFNLGVAFPLSFTEQHFRDCVESVRPTHAVLEFGSEVALERPARTPQNFETDIRALIDRLEVAGIEPILETTILGPSIAHEDRSRLSQYNEILRRLAQELNLRLVDFANRYKASESSGRSLLAPEGVWVTFAGYQELTRSLLAQFGFANVVVPNHLRVTLLPGIVKSWRYRFKDSKDWLNADEVRDLEVNEDWKTLELPQPQGPYAERLSDSNLASFRAREQGFATGLWSVPGWGLIAKASLHSPDSRRAYINTGGTLFSVWFNGRQVYSRGRKVWTGWHAGRERIEIQLRPGDNDIVIEADNSFFVSVTDQPDWSL</sequence>
<evidence type="ECO:0000313" key="2">
    <source>
        <dbReference type="EMBL" id="TWT96314.1"/>
    </source>
</evidence>
<comment type="caution">
    <text evidence="2">The sequence shown here is derived from an EMBL/GenBank/DDBJ whole genome shotgun (WGS) entry which is preliminary data.</text>
</comment>
<accession>A0A5C6A8M4</accession>
<evidence type="ECO:0000259" key="1">
    <source>
        <dbReference type="Pfam" id="PF04773"/>
    </source>
</evidence>